<keyword evidence="2" id="KW-1185">Reference proteome</keyword>
<proteinExistence type="predicted"/>
<dbReference type="Proteomes" id="UP000305401">
    <property type="component" value="Unassembled WGS sequence"/>
</dbReference>
<sequence length="90" mass="10365">MNFREHIDTLISNNADKEAFVELTDKILSSKPEAWMLIARGKIYWRQGKVSDAMNDYYAANELEPDGIAKQLIENANDIMKFRCTDLINP</sequence>
<organism evidence="1 2">
    <name type="scientific">Muribaculum caecicola</name>
    <dbReference type="NCBI Taxonomy" id="3038144"/>
    <lineage>
        <taxon>Bacteria</taxon>
        <taxon>Pseudomonadati</taxon>
        <taxon>Bacteroidota</taxon>
        <taxon>Bacteroidia</taxon>
        <taxon>Bacteroidales</taxon>
        <taxon>Muribaculaceae</taxon>
        <taxon>Muribaculum</taxon>
    </lineage>
</organism>
<reference evidence="1" key="1">
    <citation type="submission" date="2019-04" db="EMBL/GenBank/DDBJ databases">
        <title>Microbes associate with the intestines of laboratory mice.</title>
        <authorList>
            <person name="Navarre W."/>
            <person name="Wong E."/>
            <person name="Huang K.C."/>
            <person name="Tropini C."/>
            <person name="Ng K."/>
            <person name="Yu B."/>
        </authorList>
    </citation>
    <scope>NUCLEOTIDE SEQUENCE</scope>
    <source>
        <strain evidence="1">NM86_A22</strain>
    </source>
</reference>
<protein>
    <submittedName>
        <fullName evidence="1">Uncharacterized protein</fullName>
    </submittedName>
</protein>
<evidence type="ECO:0000313" key="1">
    <source>
        <dbReference type="EMBL" id="THG54670.1"/>
    </source>
</evidence>
<dbReference type="EMBL" id="SSTG01000012">
    <property type="protein sequence ID" value="THG54670.1"/>
    <property type="molecule type" value="Genomic_DNA"/>
</dbReference>
<accession>A0AC61S7G3</accession>
<evidence type="ECO:0000313" key="2">
    <source>
        <dbReference type="Proteomes" id="UP000305401"/>
    </source>
</evidence>
<name>A0AC61S7G3_9BACT</name>
<gene>
    <name evidence="1" type="ORF">E5990_02060</name>
</gene>
<comment type="caution">
    <text evidence="1">The sequence shown here is derived from an EMBL/GenBank/DDBJ whole genome shotgun (WGS) entry which is preliminary data.</text>
</comment>